<comment type="pathway">
    <text evidence="4">Amino-acid degradation; L-glutamate degradation via mesaconate pathway; acetate and pyruvate from L-glutamate: step 1/4.</text>
</comment>
<protein>
    <recommendedName>
        <fullName evidence="4">Glutamate mutase epsilon subunit</fullName>
        <ecNumber evidence="4">5.4.99.1</ecNumber>
    </recommendedName>
    <alternativeName>
        <fullName evidence="4">Glutamate mutase E chain</fullName>
    </alternativeName>
    <alternativeName>
        <fullName evidence="4">Glutamate mutase large subunit</fullName>
    </alternativeName>
    <alternativeName>
        <fullName evidence="4">Methylaspartate mutase</fullName>
    </alternativeName>
</protein>
<dbReference type="SUPFAM" id="SSF51703">
    <property type="entry name" value="Cobalamin (vitamin B12)-dependent enzymes"/>
    <property type="match status" value="1"/>
</dbReference>
<comment type="function">
    <text evidence="4">Catalyzes the carbon skeleton rearrangement of L-glutamate to L-threo-3-methylaspartate ((2S,3S)-3-methylaspartate).</text>
</comment>
<dbReference type="NCBIfam" id="TIGR01503">
    <property type="entry name" value="MthylAspMut_E"/>
    <property type="match status" value="1"/>
</dbReference>
<feature type="binding site" evidence="4">
    <location>
        <position position="66"/>
    </location>
    <ligand>
        <name>L-glutamate</name>
        <dbReference type="ChEBI" id="CHEBI:29985"/>
    </ligand>
</feature>
<dbReference type="RefSeq" id="WP_071612309.1">
    <property type="nucleotide sequence ID" value="NZ_CP015756.1"/>
</dbReference>
<keyword evidence="6" id="KW-1185">Reference proteome</keyword>
<dbReference type="Proteomes" id="UP000182569">
    <property type="component" value="Chromosome"/>
</dbReference>
<dbReference type="Gene3D" id="3.90.970.10">
    <property type="match status" value="1"/>
</dbReference>
<feature type="binding site" evidence="4">
    <location>
        <position position="297"/>
    </location>
    <ligand>
        <name>adenosylcob(III)alamin</name>
        <dbReference type="ChEBI" id="CHEBI:18408"/>
    </ligand>
</feature>
<evidence type="ECO:0000313" key="6">
    <source>
        <dbReference type="Proteomes" id="UP000182569"/>
    </source>
</evidence>
<dbReference type="InterPro" id="IPR006396">
    <property type="entry name" value="Glu_mut_E"/>
</dbReference>
<feature type="binding site" evidence="4">
    <location>
        <position position="177"/>
    </location>
    <ligand>
        <name>L-glutamate</name>
        <dbReference type="ChEBI" id="CHEBI:29985"/>
    </ligand>
</feature>
<dbReference type="STRING" id="1552.A7L45_08015"/>
<dbReference type="KEGG" id="ceu:A7L45_08015"/>
<dbReference type="Pfam" id="PF06368">
    <property type="entry name" value="Met_asp_mut_E"/>
    <property type="match status" value="1"/>
</dbReference>
<evidence type="ECO:0000256" key="2">
    <source>
        <dbReference type="ARBA" id="ARBA00023235"/>
    </source>
</evidence>
<feature type="binding site" evidence="4">
    <location>
        <position position="123"/>
    </location>
    <ligand>
        <name>adenosylcob(III)alamin</name>
        <dbReference type="ChEBI" id="CHEBI:18408"/>
    </ligand>
</feature>
<dbReference type="InterPro" id="IPR014714">
    <property type="entry name" value="Glu_mut_E_C_dom_sf"/>
</dbReference>
<dbReference type="AlphaFoldDB" id="A0A1J0GFF5"/>
<reference evidence="6" key="1">
    <citation type="journal article" date="2016" name="Front. Microbiol.">
        <title>Complete Genome Sequence of Clostridium estertheticum DSM 8809, a Microbe Identified in Spoiled Vacuum Packed Beef.</title>
        <authorList>
            <person name="Yu Z."/>
            <person name="Gunn L."/>
            <person name="Brennan E."/>
            <person name="Reid R."/>
            <person name="Wall P.G."/>
            <person name="Gaora O.P."/>
            <person name="Hurley D."/>
            <person name="Bolton D."/>
            <person name="Fanning S."/>
        </authorList>
    </citation>
    <scope>NUCLEOTIDE SEQUENCE [LARGE SCALE GENOMIC DNA]</scope>
    <source>
        <strain evidence="6">DSM 8809</strain>
    </source>
</reference>
<dbReference type="InterPro" id="IPR016176">
    <property type="entry name" value="Cbl-dep_enz_cat"/>
</dbReference>
<comment type="similarity">
    <text evidence="4">Belongs to the methylaspartate mutase GlmE subunit family.</text>
</comment>
<feature type="binding site" evidence="4">
    <location>
        <begin position="149"/>
        <end position="150"/>
    </location>
    <ligand>
        <name>L-glutamate</name>
        <dbReference type="ChEBI" id="CHEBI:29985"/>
    </ligand>
</feature>
<feature type="binding site" evidence="4">
    <location>
        <position position="100"/>
    </location>
    <ligand>
        <name>L-glutamate</name>
        <dbReference type="ChEBI" id="CHEBI:29985"/>
    </ligand>
</feature>
<feature type="binding site" evidence="4">
    <location>
        <position position="180"/>
    </location>
    <ligand>
        <name>adenosylcob(III)alamin</name>
        <dbReference type="ChEBI" id="CHEBI:18408"/>
    </ligand>
</feature>
<dbReference type="UniPathway" id="UPA00561">
    <property type="reaction ID" value="UER00617"/>
</dbReference>
<gene>
    <name evidence="4" type="primary">glmE</name>
    <name evidence="5" type="ORF">A7L45_08015</name>
</gene>
<keyword evidence="3 4" id="KW-0170">Cobalt</keyword>
<evidence type="ECO:0000256" key="1">
    <source>
        <dbReference type="ARBA" id="ARBA00022628"/>
    </source>
</evidence>
<dbReference type="GO" id="GO:0019553">
    <property type="term" value="P:L-glutamate catabolic process via L-citramalate"/>
    <property type="evidence" value="ECO:0007669"/>
    <property type="project" value="UniProtKB-UniRule"/>
</dbReference>
<feature type="binding site" evidence="4">
    <location>
        <position position="171"/>
    </location>
    <ligand>
        <name>L-glutamate</name>
        <dbReference type="ChEBI" id="CHEBI:29985"/>
    </ligand>
</feature>
<dbReference type="HAMAP" id="MF_01923">
    <property type="entry name" value="Me_Asp_mutase_E"/>
    <property type="match status" value="1"/>
</dbReference>
<evidence type="ECO:0000256" key="4">
    <source>
        <dbReference type="HAMAP-Rule" id="MF_01923"/>
    </source>
</evidence>
<feature type="binding site" evidence="4">
    <location>
        <position position="326"/>
    </location>
    <ligand>
        <name>adenosylcob(III)alamin</name>
        <dbReference type="ChEBI" id="CHEBI:18408"/>
    </ligand>
</feature>
<dbReference type="EMBL" id="CP015756">
    <property type="protein sequence ID" value="APC40015.1"/>
    <property type="molecule type" value="Genomic_DNA"/>
</dbReference>
<dbReference type="CDD" id="cd00245">
    <property type="entry name" value="Glm_e"/>
    <property type="match status" value="1"/>
</dbReference>
<keyword evidence="2 4" id="KW-0413">Isomerase</keyword>
<feature type="binding site" evidence="4">
    <location>
        <position position="68"/>
    </location>
    <ligand>
        <name>adenosylcob(III)alamin</name>
        <dbReference type="ChEBI" id="CHEBI:18408"/>
    </ligand>
</feature>
<dbReference type="GO" id="GO:0031419">
    <property type="term" value="F:cobalamin binding"/>
    <property type="evidence" value="ECO:0007669"/>
    <property type="project" value="UniProtKB-KW"/>
</dbReference>
<organism evidence="5 6">
    <name type="scientific">Clostridium estertheticum subsp. estertheticum</name>
    <dbReference type="NCBI Taxonomy" id="1552"/>
    <lineage>
        <taxon>Bacteria</taxon>
        <taxon>Bacillati</taxon>
        <taxon>Bacillota</taxon>
        <taxon>Clostridia</taxon>
        <taxon>Eubacteriales</taxon>
        <taxon>Clostridiaceae</taxon>
        <taxon>Clostridium</taxon>
    </lineage>
</organism>
<dbReference type="OrthoDB" id="9763360at2"/>
<dbReference type="GO" id="GO:0050097">
    <property type="term" value="F:methylaspartate mutase activity"/>
    <property type="evidence" value="ECO:0007669"/>
    <property type="project" value="UniProtKB-UniRule"/>
</dbReference>
<dbReference type="GO" id="GO:0019670">
    <property type="term" value="P:anaerobic L-glutamate catabolic process"/>
    <property type="evidence" value="ECO:0007669"/>
    <property type="project" value="InterPro"/>
</dbReference>
<comment type="cofactor">
    <cofactor evidence="4">
        <name>adenosylcob(III)alamin</name>
        <dbReference type="ChEBI" id="CHEBI:18408"/>
    </cofactor>
</comment>
<evidence type="ECO:0000313" key="5">
    <source>
        <dbReference type="EMBL" id="APC40015.1"/>
    </source>
</evidence>
<evidence type="ECO:0000256" key="3">
    <source>
        <dbReference type="ARBA" id="ARBA00023285"/>
    </source>
</evidence>
<sequence length="485" mass="53643">MEIRNKKWTTDEFFEVRKEVLEQWPTGKEVDLKEAVEYNKKIPDHKNFAKKLRKAKEAGITLAQPRAGVALIDKHIELLRYLEIEGGADLLPTTIDSYTRLNRYDECEIGIKESIKAGRSLLNGFPAVNHGVKGCRQVFESINVPLESRHGTPDARLLAEITHASGWTSNEGGCISYNIPYAKNAPLTKSILDWQYCDRLVGFYEEQGIPINREPFGPLTGTLVPPSTSNAVAIIEALLAAEQGVKNITVGYGQCGNLIQDIAAIRALEQQCDEYLKANGYKDVYLTTVLHEWMGGFPEDEAKAFGVISTGAGTAALAGATKVIVKTPHEAVGIPTKEANGEGIRTTKMTLNLLRGQKMHMSQDLKTEMEIIKAETKCMLDKVYEIGKGDLAIGVVKGFEMGVIDIPFAPSKYNAGKMMPARDNDGSIRYLNFGNLPFSKELIDLNMKKLEERAKFEKRKVSFQMTIDDVFAVGNGELIGRPAKV</sequence>
<comment type="subunit">
    <text evidence="4">Heterotetramer composed of 2 epsilon subunits (GlmE) and 2 sigma subunits (GlmS). GlmE exists as a homodimer and GlmS as a monomer.</text>
</comment>
<dbReference type="PIRSF" id="PIRSF001495">
    <property type="entry name" value="Met_asp_mut_epsi"/>
    <property type="match status" value="1"/>
</dbReference>
<feature type="binding site" evidence="4">
    <location>
        <position position="334"/>
    </location>
    <ligand>
        <name>adenosylcob(III)alamin</name>
        <dbReference type="ChEBI" id="CHEBI:18408"/>
    </ligand>
</feature>
<dbReference type="EC" id="5.4.99.1" evidence="4"/>
<dbReference type="Gene3D" id="3.20.20.240">
    <property type="entry name" value="Methylmalonyl-CoA mutase"/>
    <property type="match status" value="1"/>
</dbReference>
<accession>A0A1J0GFF5</accession>
<proteinExistence type="inferred from homology"/>
<name>A0A1J0GFF5_9CLOT</name>
<feature type="binding site" evidence="4">
    <location>
        <position position="330"/>
    </location>
    <ligand>
        <name>adenosylcob(III)alamin</name>
        <dbReference type="ChEBI" id="CHEBI:18408"/>
    </ligand>
</feature>
<feature type="binding site" evidence="4">
    <location>
        <position position="181"/>
    </location>
    <ligand>
        <name>L-glutamate</name>
        <dbReference type="ChEBI" id="CHEBI:29985"/>
    </ligand>
</feature>
<keyword evidence="1 4" id="KW-0846">Cobalamin</keyword>
<comment type="catalytic activity">
    <reaction evidence="4">
        <text>(2S,3S)-3-methyl-L-aspartate = L-glutamate</text>
        <dbReference type="Rhea" id="RHEA:12857"/>
        <dbReference type="ChEBI" id="CHEBI:29985"/>
        <dbReference type="ChEBI" id="CHEBI:58724"/>
        <dbReference type="EC" id="5.4.99.1"/>
    </reaction>
</comment>